<comment type="subcellular location">
    <subcellularLocation>
        <location evidence="1">Membrane</location>
        <topology evidence="1">Single-pass membrane protein</topology>
    </subcellularLocation>
</comment>
<organism evidence="8 9">
    <name type="scientific">Tricholomella constricta</name>
    <dbReference type="NCBI Taxonomy" id="117010"/>
    <lineage>
        <taxon>Eukaryota</taxon>
        <taxon>Fungi</taxon>
        <taxon>Dikarya</taxon>
        <taxon>Basidiomycota</taxon>
        <taxon>Agaricomycotina</taxon>
        <taxon>Agaricomycetes</taxon>
        <taxon>Agaricomycetidae</taxon>
        <taxon>Agaricales</taxon>
        <taxon>Tricholomatineae</taxon>
        <taxon>Lyophyllaceae</taxon>
        <taxon>Tricholomella</taxon>
    </lineage>
</organism>
<keyword evidence="5" id="KW-0175">Coiled coil</keyword>
<feature type="coiled-coil region" evidence="5">
    <location>
        <begin position="402"/>
        <end position="429"/>
    </location>
</feature>
<keyword evidence="9" id="KW-1185">Reference proteome</keyword>
<evidence type="ECO:0000256" key="5">
    <source>
        <dbReference type="SAM" id="Coils"/>
    </source>
</evidence>
<sequence length="431" mass="47287">MRLYRRFHFLAAFFILTLLGPAAAAVNRTIDDTYGDSVTKNRPVYLPTTLGVWEDARCKECTLVPDQHSAFQESWTAASYHPAKSESMFIELSFKGTAIYIYFILVNSQGWATTACDFILDNRAAGSFVHHPSLADPDFIYHALVFSRTDLPNDDHKLVVSVTGDDVVFINFDYAIYTVEDPPTPTVSFTSPPNASRVVTTVTTVVTSTSARQPDAIAPTTLKNSSSSILSSSILSSSSVSSPSSVFSSSISPSFTTQESKTSGIPNSNNANTESRFTMPAVIGVVGGVVILLALVVLVLFLRRKKRSSAIKVSTAQHTPFFIDGGYSDGSGVELLDSPPEQVQHVGLETHSEFLQTGTIRSSSHIDGRESMMHNYPWGNDHLNLAIELVRPRTASSDDMDAADVRAQVRLVHEELERLKMQQQQQQRDRA</sequence>
<protein>
    <submittedName>
        <fullName evidence="8">Uncharacterized protein</fullName>
    </submittedName>
</protein>
<evidence type="ECO:0000256" key="3">
    <source>
        <dbReference type="ARBA" id="ARBA00022989"/>
    </source>
</evidence>
<evidence type="ECO:0000256" key="4">
    <source>
        <dbReference type="ARBA" id="ARBA00023136"/>
    </source>
</evidence>
<name>A0A8H5HPZ7_9AGAR</name>
<feature type="transmembrane region" description="Helical" evidence="6">
    <location>
        <begin position="277"/>
        <end position="302"/>
    </location>
</feature>
<dbReference type="PANTHER" id="PTHR15549:SF30">
    <property type="entry name" value="MID2 DOMAIN-CONTAINING PROTEIN"/>
    <property type="match status" value="1"/>
</dbReference>
<evidence type="ECO:0000313" key="8">
    <source>
        <dbReference type="EMBL" id="KAF5387139.1"/>
    </source>
</evidence>
<feature type="chain" id="PRO_5034905909" evidence="7">
    <location>
        <begin position="25"/>
        <end position="431"/>
    </location>
</feature>
<gene>
    <name evidence="8" type="ORF">D9615_001526</name>
</gene>
<evidence type="ECO:0000313" key="9">
    <source>
        <dbReference type="Proteomes" id="UP000565441"/>
    </source>
</evidence>
<dbReference type="PANTHER" id="PTHR15549">
    <property type="entry name" value="PAIRED IMMUNOGLOBULIN-LIKE TYPE 2 RECEPTOR"/>
    <property type="match status" value="1"/>
</dbReference>
<keyword evidence="7" id="KW-0732">Signal</keyword>
<evidence type="ECO:0000256" key="2">
    <source>
        <dbReference type="ARBA" id="ARBA00022692"/>
    </source>
</evidence>
<dbReference type="EMBL" id="JAACJP010000002">
    <property type="protein sequence ID" value="KAF5387139.1"/>
    <property type="molecule type" value="Genomic_DNA"/>
</dbReference>
<comment type="caution">
    <text evidence="8">The sequence shown here is derived from an EMBL/GenBank/DDBJ whole genome shotgun (WGS) entry which is preliminary data.</text>
</comment>
<dbReference type="Gene3D" id="2.60.120.260">
    <property type="entry name" value="Galactose-binding domain-like"/>
    <property type="match status" value="1"/>
</dbReference>
<keyword evidence="4 6" id="KW-0472">Membrane</keyword>
<dbReference type="GO" id="GO:0071944">
    <property type="term" value="C:cell periphery"/>
    <property type="evidence" value="ECO:0007669"/>
    <property type="project" value="UniProtKB-ARBA"/>
</dbReference>
<evidence type="ECO:0000256" key="6">
    <source>
        <dbReference type="SAM" id="Phobius"/>
    </source>
</evidence>
<dbReference type="AlphaFoldDB" id="A0A8H5HPZ7"/>
<reference evidence="8 9" key="1">
    <citation type="journal article" date="2020" name="ISME J.">
        <title>Uncovering the hidden diversity of litter-decomposition mechanisms in mushroom-forming fungi.</title>
        <authorList>
            <person name="Floudas D."/>
            <person name="Bentzer J."/>
            <person name="Ahren D."/>
            <person name="Johansson T."/>
            <person name="Persson P."/>
            <person name="Tunlid A."/>
        </authorList>
    </citation>
    <scope>NUCLEOTIDE SEQUENCE [LARGE SCALE GENOMIC DNA]</scope>
    <source>
        <strain evidence="8 9">CBS 661.87</strain>
    </source>
</reference>
<keyword evidence="2 6" id="KW-0812">Transmembrane</keyword>
<dbReference type="Proteomes" id="UP000565441">
    <property type="component" value="Unassembled WGS sequence"/>
</dbReference>
<dbReference type="InterPro" id="IPR051694">
    <property type="entry name" value="Immunoregulatory_rcpt-like"/>
</dbReference>
<feature type="signal peptide" evidence="7">
    <location>
        <begin position="1"/>
        <end position="24"/>
    </location>
</feature>
<evidence type="ECO:0000256" key="1">
    <source>
        <dbReference type="ARBA" id="ARBA00004167"/>
    </source>
</evidence>
<dbReference type="GO" id="GO:0016020">
    <property type="term" value="C:membrane"/>
    <property type="evidence" value="ECO:0007669"/>
    <property type="project" value="UniProtKB-SubCell"/>
</dbReference>
<proteinExistence type="predicted"/>
<dbReference type="OrthoDB" id="2758521at2759"/>
<keyword evidence="3 6" id="KW-1133">Transmembrane helix</keyword>
<accession>A0A8H5HPZ7</accession>
<evidence type="ECO:0000256" key="7">
    <source>
        <dbReference type="SAM" id="SignalP"/>
    </source>
</evidence>